<gene>
    <name evidence="3" type="ORF">SAMN05216490_4191</name>
</gene>
<dbReference type="PROSITE" id="PS51352">
    <property type="entry name" value="THIOREDOXIN_2"/>
    <property type="match status" value="1"/>
</dbReference>
<dbReference type="InterPro" id="IPR012336">
    <property type="entry name" value="Thioredoxin-like_fold"/>
</dbReference>
<evidence type="ECO:0000313" key="3">
    <source>
        <dbReference type="EMBL" id="SDT58913.1"/>
    </source>
</evidence>
<accession>A0A1H2BL00</accession>
<keyword evidence="1" id="KW-0732">Signal</keyword>
<dbReference type="SUPFAM" id="SSF52833">
    <property type="entry name" value="Thioredoxin-like"/>
    <property type="match status" value="1"/>
</dbReference>
<dbReference type="Proteomes" id="UP000199679">
    <property type="component" value="Chromosome I"/>
</dbReference>
<evidence type="ECO:0000313" key="4">
    <source>
        <dbReference type="Proteomes" id="UP000199679"/>
    </source>
</evidence>
<feature type="chain" id="PRO_5009270102" evidence="1">
    <location>
        <begin position="26"/>
        <end position="175"/>
    </location>
</feature>
<sequence length="175" mass="20135">MHYLNTMKKILLFLSLIIAVGCTQAQTTQAPAKPSIDNIPNFKLLSQDSVYITNANLKKGKGVVIIYFSPDCSHCQHMMTELKPDMKKFSNVTVVMATFIQTSMLKMLRDFRRDYKLDEYPNFITGTEFPNYILQRYYQVATTPYIAIYDRKGKLVKAYDKAPKVAELLETVKKI</sequence>
<dbReference type="Pfam" id="PF13098">
    <property type="entry name" value="Thioredoxin_2"/>
    <property type="match status" value="1"/>
</dbReference>
<protein>
    <submittedName>
        <fullName evidence="3">AhpC/TSA family protein</fullName>
    </submittedName>
</protein>
<dbReference type="STRING" id="652787.SAMN05216490_4191"/>
<feature type="signal peptide" evidence="1">
    <location>
        <begin position="1"/>
        <end position="25"/>
    </location>
</feature>
<organism evidence="3 4">
    <name type="scientific">Mucilaginibacter mallensis</name>
    <dbReference type="NCBI Taxonomy" id="652787"/>
    <lineage>
        <taxon>Bacteria</taxon>
        <taxon>Pseudomonadati</taxon>
        <taxon>Bacteroidota</taxon>
        <taxon>Sphingobacteriia</taxon>
        <taxon>Sphingobacteriales</taxon>
        <taxon>Sphingobacteriaceae</taxon>
        <taxon>Mucilaginibacter</taxon>
    </lineage>
</organism>
<reference evidence="3 4" key="1">
    <citation type="submission" date="2016-10" db="EMBL/GenBank/DDBJ databases">
        <authorList>
            <person name="de Groot N.N."/>
        </authorList>
    </citation>
    <scope>NUCLEOTIDE SEQUENCE [LARGE SCALE GENOMIC DNA]</scope>
    <source>
        <strain evidence="3 4">MP1X4</strain>
    </source>
</reference>
<dbReference type="EMBL" id="LT629740">
    <property type="protein sequence ID" value="SDT58913.1"/>
    <property type="molecule type" value="Genomic_DNA"/>
</dbReference>
<dbReference type="InterPro" id="IPR036249">
    <property type="entry name" value="Thioredoxin-like_sf"/>
</dbReference>
<proteinExistence type="predicted"/>
<evidence type="ECO:0000256" key="1">
    <source>
        <dbReference type="SAM" id="SignalP"/>
    </source>
</evidence>
<dbReference type="Gene3D" id="3.40.30.10">
    <property type="entry name" value="Glutaredoxin"/>
    <property type="match status" value="1"/>
</dbReference>
<name>A0A1H2BL00_MUCMA</name>
<dbReference type="AlphaFoldDB" id="A0A1H2BL00"/>
<evidence type="ECO:0000259" key="2">
    <source>
        <dbReference type="PROSITE" id="PS51352"/>
    </source>
</evidence>
<dbReference type="InterPro" id="IPR013766">
    <property type="entry name" value="Thioredoxin_domain"/>
</dbReference>
<keyword evidence="4" id="KW-1185">Reference proteome</keyword>
<feature type="domain" description="Thioredoxin" evidence="2">
    <location>
        <begin position="33"/>
        <end position="175"/>
    </location>
</feature>